<dbReference type="InterPro" id="IPR036852">
    <property type="entry name" value="Peptidase_S8/S53_dom_sf"/>
</dbReference>
<feature type="compositionally biased region" description="Polar residues" evidence="10">
    <location>
        <begin position="87"/>
        <end position="99"/>
    </location>
</feature>
<keyword evidence="2" id="KW-0134">Cell wall</keyword>
<dbReference type="Gene3D" id="3.50.30.30">
    <property type="match status" value="1"/>
</dbReference>
<gene>
    <name evidence="14" type="ORF">RFF62_01725</name>
</gene>
<evidence type="ECO:0000313" key="15">
    <source>
        <dbReference type="Proteomes" id="UP001228446"/>
    </source>
</evidence>
<dbReference type="Pfam" id="PF00746">
    <property type="entry name" value="Gram_pos_anchor"/>
    <property type="match status" value="1"/>
</dbReference>
<evidence type="ECO:0000256" key="11">
    <source>
        <dbReference type="SAM" id="Phobius"/>
    </source>
</evidence>
<evidence type="ECO:0000313" key="14">
    <source>
        <dbReference type="EMBL" id="MDQ8832532.1"/>
    </source>
</evidence>
<keyword evidence="15" id="KW-1185">Reference proteome</keyword>
<dbReference type="InterPro" id="IPR000209">
    <property type="entry name" value="Peptidase_S8/S53_dom"/>
</dbReference>
<feature type="region of interest" description="Disordered" evidence="10">
    <location>
        <begin position="1126"/>
        <end position="1210"/>
    </location>
</feature>
<keyword evidence="4 9" id="KW-0645">Protease</keyword>
<dbReference type="InterPro" id="IPR022398">
    <property type="entry name" value="Peptidase_S8_His-AS"/>
</dbReference>
<feature type="active site" description="Charge relay system" evidence="9">
    <location>
        <position position="277"/>
    </location>
</feature>
<evidence type="ECO:0000256" key="8">
    <source>
        <dbReference type="ARBA" id="ARBA00023088"/>
    </source>
</evidence>
<dbReference type="InterPro" id="IPR023828">
    <property type="entry name" value="Peptidase_S8_Ser-AS"/>
</dbReference>
<name>A0ABU1B275_9STRE</name>
<dbReference type="EMBL" id="JAVIBX010000003">
    <property type="protein sequence ID" value="MDQ8832532.1"/>
    <property type="molecule type" value="Genomic_DNA"/>
</dbReference>
<evidence type="ECO:0000256" key="3">
    <source>
        <dbReference type="ARBA" id="ARBA00022525"/>
    </source>
</evidence>
<evidence type="ECO:0000259" key="13">
    <source>
        <dbReference type="PROSITE" id="PS50847"/>
    </source>
</evidence>
<dbReference type="InterPro" id="IPR050131">
    <property type="entry name" value="Peptidase_S8_subtilisin-like"/>
</dbReference>
<keyword evidence="11" id="KW-1133">Transmembrane helix</keyword>
<dbReference type="InterPro" id="IPR010435">
    <property type="entry name" value="C5a/SBT2-like_Fn3"/>
</dbReference>
<dbReference type="PROSITE" id="PS50847">
    <property type="entry name" value="GRAM_POS_ANCHORING"/>
    <property type="match status" value="1"/>
</dbReference>
<evidence type="ECO:0000256" key="1">
    <source>
        <dbReference type="ARBA" id="ARBA00011073"/>
    </source>
</evidence>
<dbReference type="SUPFAM" id="SSF52025">
    <property type="entry name" value="PA domain"/>
    <property type="match status" value="1"/>
</dbReference>
<feature type="signal peptide" evidence="12">
    <location>
        <begin position="1"/>
        <end position="29"/>
    </location>
</feature>
<accession>A0ABU1B275</accession>
<evidence type="ECO:0000256" key="2">
    <source>
        <dbReference type="ARBA" id="ARBA00022512"/>
    </source>
</evidence>
<dbReference type="InterPro" id="IPR015500">
    <property type="entry name" value="Peptidase_S8_subtilisin-rel"/>
</dbReference>
<organism evidence="14 15">
    <name type="scientific">Streptococcus ruminantium</name>
    <dbReference type="NCBI Taxonomy" id="1917441"/>
    <lineage>
        <taxon>Bacteria</taxon>
        <taxon>Bacillati</taxon>
        <taxon>Bacillota</taxon>
        <taxon>Bacilli</taxon>
        <taxon>Lactobacillales</taxon>
        <taxon>Streptococcaceae</taxon>
        <taxon>Streptococcus</taxon>
    </lineage>
</organism>
<evidence type="ECO:0000256" key="6">
    <source>
        <dbReference type="ARBA" id="ARBA00022801"/>
    </source>
</evidence>
<dbReference type="Gene3D" id="3.40.50.200">
    <property type="entry name" value="Peptidase S8/S53 domain"/>
    <property type="match status" value="1"/>
</dbReference>
<dbReference type="NCBIfam" id="TIGR01167">
    <property type="entry name" value="LPXTG_anchor"/>
    <property type="match status" value="1"/>
</dbReference>
<evidence type="ECO:0000256" key="9">
    <source>
        <dbReference type="PROSITE-ProRule" id="PRU01240"/>
    </source>
</evidence>
<keyword evidence="8" id="KW-0572">Peptidoglycan-anchor</keyword>
<feature type="domain" description="Gram-positive cocci surface proteins LPxTG" evidence="13">
    <location>
        <begin position="1598"/>
        <end position="1631"/>
    </location>
</feature>
<protein>
    <submittedName>
        <fullName evidence="14">S8 family serine peptidase</fullName>
    </submittedName>
</protein>
<dbReference type="PROSITE" id="PS00137">
    <property type="entry name" value="SUBTILASE_HIS"/>
    <property type="match status" value="1"/>
</dbReference>
<dbReference type="PANTHER" id="PTHR43806:SF11">
    <property type="entry name" value="CEREVISIN-RELATED"/>
    <property type="match status" value="1"/>
</dbReference>
<feature type="region of interest" description="Disordered" evidence="10">
    <location>
        <begin position="37"/>
        <end position="114"/>
    </location>
</feature>
<dbReference type="PANTHER" id="PTHR43806">
    <property type="entry name" value="PEPTIDASE S8"/>
    <property type="match status" value="1"/>
</dbReference>
<keyword evidence="7 9" id="KW-0720">Serine protease</keyword>
<feature type="compositionally biased region" description="Basic and acidic residues" evidence="10">
    <location>
        <begin position="100"/>
        <end position="114"/>
    </location>
</feature>
<dbReference type="RefSeq" id="WP_308937675.1">
    <property type="nucleotide sequence ID" value="NZ_JAVIBQ010000004.1"/>
</dbReference>
<evidence type="ECO:0000256" key="12">
    <source>
        <dbReference type="SAM" id="SignalP"/>
    </source>
</evidence>
<feature type="compositionally biased region" description="Basic and acidic residues" evidence="10">
    <location>
        <begin position="37"/>
        <end position="53"/>
    </location>
</feature>
<comment type="similarity">
    <text evidence="1 9">Belongs to the peptidase S8 family.</text>
</comment>
<dbReference type="PROSITE" id="PS00138">
    <property type="entry name" value="SUBTILASE_SER"/>
    <property type="match status" value="1"/>
</dbReference>
<sequence length="1631" mass="183546">MEQELIRPRKQKLILTTSAMILLASVAAAEQQVMADTQDKASDTVETSMKEKPSMPTAPRAETALPAAEPVGEEATVAELSAKEDLTTASQASHTSSGQKIEKNKSSDSTEKENKQVLVTFEKIPDESVKKAILALAGEPSKHQFDEIINGLSVGVPKEKLAEIQGLKGVKHVQEINAQHDIHPNPKELKHLNDQAQAIRAQRKVTEGAHPLDGRGLVIASIDTGIDKNHEIMRLDDDIKEENLKIKEVASGYSRKIPFAFDFMSGDNDLLDERSEHGMHIAGVLVGNKDNGFKGMAPNAQLLAYRTWSYANIEGFQEDHQFFALEDAIKRGADVVSLSIGSDGSGQKGDAWYEAFKRAAEKGIIITAAMGNAGSANTTNTFDRRVDSAYPQKDESATVAVAANPYVLGVGSYYHTHMQLPHLKVGDLDLPYEDINWHNYTIFGKKDHQEFKAQGELHDLEESPDADLKDKIVLVRRDEENLLKKLTGLMHKNAKGIILINAPSPTTLGNYETIPEIRSTLLDDYKGQFQKTWAVSVSEKDGERLKEYIKKQAKQRQEDLLFQTKPILTKVFDHPGISGFSSWGSSGTMEMKPDVVAPGENVYSTGNWNSYFNMSGTSMSSPYVAGASAMLLPHTKDLLKNGGNLTKGLSLPELNKILLQNTADVLLDHTVPKGKDILEYSPRRQGAGAVNAEKALKTKVLVTYDHNKGAASLKDFEDKKKEFSLVMKNLSDEEQIFVITPGQVLGKTLYSHERKMYGKTETIQTTHTRKIDGANLQVAKIIRIAPKSQAVIPVTLEVGGAQKNEFVEGYIYFQSLNPNQPNLNIPYTGFYGNWNDEKIVDPPAWEKDSKTKMTGFVKGYPTGHDVFDYVPWGTDYEKWKKDPSQITSDPNLYVLQSRGGISDHAKMRLRLMTMRHAQELVVEIVDSKDESVANTLKVLKRGHYPLKFLNSAHKEKLQHYIEPYNDPDADLEWTGTVFDPKKDDEVPLKEGQYYIRIRARLEEHRPWQYTYIPFKIDNTSPTITVKEKTDDKVVLDIQDPNLHQVLLKKDNETVTVIERSSDGYYYVERQDHDDEVELVAVDYGDNKTVFDLKSLTVTSSSTLEEDEEKPSGRYGRYRRPRYIRGYGFATTDEDDVEEDEEDNLDDTTSEEDDESEQDEDSKAEETDYDDDDDDEKSEREEDPTKFESGSDFHDNDNTLGYLEGNRSGKIWDEDDKTGQYYRIYKLHVKKGQRVIITNTNPLYNVKKGNTITAPTWSETYEHDSNQKRYHREIKVPVFEGSNQINVTVYHDNKKIFARGYAVKLDSQIPKLTIDNKNVTLPTEDDETGIIPTPDGKVRLSGTIEDGQEGWKLYINGDMIDSTLKKGEFGDFYHHNKRQWFYEKQLEDGDYVSIKVSDHLKNTQTYTFKVKVDTSAKHEELVQPNPETPSIKNVDTFTNDLDVRSLFDAFKGEGITSSLALVKELSRLAPDHSIQLLNLALSEKPDGLHVARVQVQKGNQYQQLDVKWFSVQSEQDKPNGIMKPKETPAQPKKPEQKVEIPEKLQLDKLSETAPKVLKQAQPEQGEKVSLRMELNRALQIQEEVATRGEASSKASTRALPQTGESSNLFLVGLGVVLAGFTGLYRKKKKKQL</sequence>
<dbReference type="SUPFAM" id="SSF52743">
    <property type="entry name" value="Subtilisin-like"/>
    <property type="match status" value="1"/>
</dbReference>
<evidence type="ECO:0000256" key="7">
    <source>
        <dbReference type="ARBA" id="ARBA00022825"/>
    </source>
</evidence>
<dbReference type="Pfam" id="PF06280">
    <property type="entry name" value="fn3_5"/>
    <property type="match status" value="1"/>
</dbReference>
<comment type="caution">
    <text evidence="14">The sequence shown here is derived from an EMBL/GenBank/DDBJ whole genome shotgun (WGS) entry which is preliminary data.</text>
</comment>
<keyword evidence="11" id="KW-0812">Transmembrane</keyword>
<dbReference type="Proteomes" id="UP001228446">
    <property type="component" value="Unassembled WGS sequence"/>
</dbReference>
<feature type="active site" description="Charge relay system" evidence="9">
    <location>
        <position position="223"/>
    </location>
</feature>
<feature type="chain" id="PRO_5046392145" evidence="12">
    <location>
        <begin position="30"/>
        <end position="1631"/>
    </location>
</feature>
<feature type="transmembrane region" description="Helical" evidence="11">
    <location>
        <begin position="1605"/>
        <end position="1623"/>
    </location>
</feature>
<keyword evidence="5 12" id="KW-0732">Signal</keyword>
<feature type="compositionally biased region" description="Acidic residues" evidence="10">
    <location>
        <begin position="1131"/>
        <end position="1175"/>
    </location>
</feature>
<evidence type="ECO:0000256" key="5">
    <source>
        <dbReference type="ARBA" id="ARBA00022729"/>
    </source>
</evidence>
<evidence type="ECO:0000256" key="4">
    <source>
        <dbReference type="ARBA" id="ARBA00022670"/>
    </source>
</evidence>
<evidence type="ECO:0000256" key="10">
    <source>
        <dbReference type="SAM" id="MobiDB-lite"/>
    </source>
</evidence>
<keyword evidence="3" id="KW-0964">Secreted</keyword>
<dbReference type="Pfam" id="PF00082">
    <property type="entry name" value="Peptidase_S8"/>
    <property type="match status" value="1"/>
</dbReference>
<dbReference type="PRINTS" id="PR00723">
    <property type="entry name" value="SUBTILISIN"/>
</dbReference>
<dbReference type="PROSITE" id="PS51892">
    <property type="entry name" value="SUBTILASE"/>
    <property type="match status" value="1"/>
</dbReference>
<feature type="region of interest" description="Disordered" evidence="10">
    <location>
        <begin position="1514"/>
        <end position="1536"/>
    </location>
</feature>
<dbReference type="InterPro" id="IPR019931">
    <property type="entry name" value="LPXTG_anchor"/>
</dbReference>
<dbReference type="Gene3D" id="2.60.40.1710">
    <property type="entry name" value="Subtilisin-like superfamily"/>
    <property type="match status" value="1"/>
</dbReference>
<keyword evidence="6 9" id="KW-0378">Hydrolase</keyword>
<proteinExistence type="inferred from homology"/>
<feature type="compositionally biased region" description="Basic and acidic residues" evidence="10">
    <location>
        <begin position="1176"/>
        <end position="1196"/>
    </location>
</feature>
<keyword evidence="11" id="KW-0472">Membrane</keyword>
<reference evidence="14 15" key="1">
    <citation type="submission" date="2023-08" db="EMBL/GenBank/DDBJ databases">
        <title>Streptococcus ruminantium-associated sheep mastitis outbreak detected in Italy is distinct from bovine isolates.</title>
        <authorList>
            <person name="Rosa M.N."/>
            <person name="Vezina B."/>
            <person name="Tola S."/>
        </authorList>
    </citation>
    <scope>NUCLEOTIDE SEQUENCE [LARGE SCALE GENOMIC DNA]</scope>
    <source>
        <strain evidence="14 15">OM6730</strain>
    </source>
</reference>
<feature type="active site" description="Charge relay system" evidence="9">
    <location>
        <position position="618"/>
    </location>
</feature>
<dbReference type="InterPro" id="IPR046450">
    <property type="entry name" value="PA_dom_sf"/>
</dbReference>